<gene>
    <name evidence="2" type="ORF">LI90_2747</name>
</gene>
<keyword evidence="3" id="KW-1185">Reference proteome</keyword>
<dbReference type="GO" id="GO:0003677">
    <property type="term" value="F:DNA binding"/>
    <property type="evidence" value="ECO:0007669"/>
    <property type="project" value="InterPro"/>
</dbReference>
<dbReference type="PROSITE" id="PS50943">
    <property type="entry name" value="HTH_CROC1"/>
    <property type="match status" value="1"/>
</dbReference>
<protein>
    <submittedName>
        <fullName evidence="2">Helix-turn-helix domain protein</fullName>
    </submittedName>
</protein>
<sequence>MTVSDERSSPTLRRKWLGRRLRELRKAAGLTAEQVAEHLLCSEAKISRIETGHRPASLRDVRDLLVLYKVKGPEREELMSLAKAAREKGWWQEYGHIPYAKYIDFEAEAASIRNYESLFVPGLLQTDAYALAVIQGTEPDVSANEVARRAQVRAKRQALITRADPVRFWAIIDEAALRRQVGGPEVMRDQLRRLLATRDMPHVTLQVIPFRAGVHPAMAGAFVILELADPTVSDVVYVENLAGDIYVEKSHQVDRFAKIFERLAHLALDPDDSLALIEQTLKEH</sequence>
<dbReference type="SMART" id="SM00530">
    <property type="entry name" value="HTH_XRE"/>
    <property type="match status" value="1"/>
</dbReference>
<evidence type="ECO:0000313" key="3">
    <source>
        <dbReference type="Proteomes" id="UP000070188"/>
    </source>
</evidence>
<dbReference type="InterPro" id="IPR010982">
    <property type="entry name" value="Lambda_DNA-bd_dom_sf"/>
</dbReference>
<dbReference type="Pfam" id="PF19054">
    <property type="entry name" value="DUF5753"/>
    <property type="match status" value="1"/>
</dbReference>
<reference evidence="3" key="1">
    <citation type="submission" date="2015-04" db="EMBL/GenBank/DDBJ databases">
        <title>Physiological reanalysis, assessment of diazotrophy, and genome sequences of multiple isolates of Streptomyces thermoautotrophicus.</title>
        <authorList>
            <person name="MacKellar D.C."/>
            <person name="Lieber L."/>
            <person name="Norman J."/>
            <person name="Bolger A."/>
            <person name="Tobin C."/>
            <person name="Murray J.W."/>
            <person name="Chang R."/>
            <person name="Ford T."/>
            <person name="Nguyen P.Q."/>
            <person name="Woodward J."/>
            <person name="Permingeat H."/>
            <person name="Joshi N.S."/>
            <person name="Silver P.A."/>
            <person name="Usadel B."/>
            <person name="Rutherford A.W."/>
            <person name="Friesen M."/>
            <person name="Prell J."/>
        </authorList>
    </citation>
    <scope>NUCLEOTIDE SEQUENCE [LARGE SCALE GENOMIC DNA]</scope>
    <source>
        <strain evidence="3">H1</strain>
    </source>
</reference>
<evidence type="ECO:0000259" key="1">
    <source>
        <dbReference type="PROSITE" id="PS50943"/>
    </source>
</evidence>
<dbReference type="STRING" id="1469144.LI90_2747"/>
<name>A0A132MUY2_9ACTN</name>
<dbReference type="SUPFAM" id="SSF47413">
    <property type="entry name" value="lambda repressor-like DNA-binding domains"/>
    <property type="match status" value="1"/>
</dbReference>
<dbReference type="InterPro" id="IPR043917">
    <property type="entry name" value="DUF5753"/>
</dbReference>
<dbReference type="Gene3D" id="1.10.260.40">
    <property type="entry name" value="lambda repressor-like DNA-binding domains"/>
    <property type="match status" value="1"/>
</dbReference>
<dbReference type="InterPro" id="IPR001387">
    <property type="entry name" value="Cro/C1-type_HTH"/>
</dbReference>
<dbReference type="Pfam" id="PF13560">
    <property type="entry name" value="HTH_31"/>
    <property type="match status" value="1"/>
</dbReference>
<dbReference type="RefSeq" id="WP_232784506.1">
    <property type="nucleotide sequence ID" value="NZ_JYIK01000942.1"/>
</dbReference>
<dbReference type="EMBL" id="LAXD01000001">
    <property type="protein sequence ID" value="KWX01715.1"/>
    <property type="molecule type" value="Genomic_DNA"/>
</dbReference>
<dbReference type="Proteomes" id="UP000070188">
    <property type="component" value="Unassembled WGS sequence"/>
</dbReference>
<dbReference type="PATRIC" id="fig|1469144.10.peg.2971"/>
<comment type="caution">
    <text evidence="2">The sequence shown here is derived from an EMBL/GenBank/DDBJ whole genome shotgun (WGS) entry which is preliminary data.</text>
</comment>
<organism evidence="2 3">
    <name type="scientific">Carbonactinospora thermoautotrophica</name>
    <dbReference type="NCBI Taxonomy" id="1469144"/>
    <lineage>
        <taxon>Bacteria</taxon>
        <taxon>Bacillati</taxon>
        <taxon>Actinomycetota</taxon>
        <taxon>Actinomycetes</taxon>
        <taxon>Kitasatosporales</taxon>
        <taxon>Carbonactinosporaceae</taxon>
        <taxon>Carbonactinospora</taxon>
    </lineage>
</organism>
<feature type="domain" description="HTH cro/C1-type" evidence="1">
    <location>
        <begin position="21"/>
        <end position="75"/>
    </location>
</feature>
<proteinExistence type="predicted"/>
<evidence type="ECO:0000313" key="2">
    <source>
        <dbReference type="EMBL" id="KWX01715.1"/>
    </source>
</evidence>
<dbReference type="CDD" id="cd00093">
    <property type="entry name" value="HTH_XRE"/>
    <property type="match status" value="1"/>
</dbReference>
<accession>A0A132MUY2</accession>
<dbReference type="AlphaFoldDB" id="A0A132MUY2"/>